<dbReference type="PANTHER" id="PTHR34070">
    <property type="entry name" value="ARMADILLO-TYPE FOLD"/>
    <property type="match status" value="1"/>
</dbReference>
<accession>A0A2M8FA40</accession>
<organism evidence="1 2">
    <name type="scientific">Candidatus Magasanikbacteria bacterium CG_4_9_14_0_2_um_filter_42_11</name>
    <dbReference type="NCBI Taxonomy" id="1974643"/>
    <lineage>
        <taxon>Bacteria</taxon>
        <taxon>Candidatus Magasanikiibacteriota</taxon>
    </lineage>
</organism>
<comment type="caution">
    <text evidence="1">The sequence shown here is derived from an EMBL/GenBank/DDBJ whole genome shotgun (WGS) entry which is preliminary data.</text>
</comment>
<dbReference type="PANTHER" id="PTHR34070:SF1">
    <property type="entry name" value="DNA ALKYLATION REPAIR PROTEIN"/>
    <property type="match status" value="1"/>
</dbReference>
<dbReference type="Proteomes" id="UP000231456">
    <property type="component" value="Unassembled WGS sequence"/>
</dbReference>
<name>A0A2M8FA40_9BACT</name>
<dbReference type="EMBL" id="PFRH01000072">
    <property type="protein sequence ID" value="PJC52587.1"/>
    <property type="molecule type" value="Genomic_DNA"/>
</dbReference>
<dbReference type="Pfam" id="PF08713">
    <property type="entry name" value="DNA_alkylation"/>
    <property type="match status" value="1"/>
</dbReference>
<dbReference type="AlphaFoldDB" id="A0A2M8FA40"/>
<evidence type="ECO:0000313" key="2">
    <source>
        <dbReference type="Proteomes" id="UP000231456"/>
    </source>
</evidence>
<reference evidence="2" key="1">
    <citation type="submission" date="2017-09" db="EMBL/GenBank/DDBJ databases">
        <title>Depth-based differentiation of microbial function through sediment-hosted aquifers and enrichment of novel symbionts in the deep terrestrial subsurface.</title>
        <authorList>
            <person name="Probst A.J."/>
            <person name="Ladd B."/>
            <person name="Jarett J.K."/>
            <person name="Geller-Mcgrath D.E."/>
            <person name="Sieber C.M.K."/>
            <person name="Emerson J.B."/>
            <person name="Anantharaman K."/>
            <person name="Thomas B.C."/>
            <person name="Malmstrom R."/>
            <person name="Stieglmeier M."/>
            <person name="Klingl A."/>
            <person name="Woyke T."/>
            <person name="Ryan C.M."/>
            <person name="Banfield J.F."/>
        </authorList>
    </citation>
    <scope>NUCLEOTIDE SEQUENCE [LARGE SCALE GENOMIC DNA]</scope>
</reference>
<dbReference type="SUPFAM" id="SSF48371">
    <property type="entry name" value="ARM repeat"/>
    <property type="match status" value="1"/>
</dbReference>
<dbReference type="Gene3D" id="1.25.10.90">
    <property type="match status" value="1"/>
</dbReference>
<sequence length="235" mass="27400">MSYTAITNAIRAKANPSRAKHSMRFFKTDKGQYGAGDVFLGLTVPMQREIAKEFQNLEMPAIVELLQSKFHEYRLIALLILVSQFERGDEHTKKHIVHIYLKNTERINNWDLVDLSAYNIIGAWLLDKERKILYKLATSKFLWEKRIAIVSTVAFIRNGQVEDTIKLSTLLVHDTHDLMHKAVGWMLREVGKKNVKALEAFLLSHAKTMPRTMLRYAIEKFPETQRKKYMNMKHL</sequence>
<protein>
    <submittedName>
        <fullName evidence="1">DNA alkylation repair protein</fullName>
    </submittedName>
</protein>
<proteinExistence type="predicted"/>
<dbReference type="CDD" id="cd06561">
    <property type="entry name" value="AlkD_like"/>
    <property type="match status" value="1"/>
</dbReference>
<gene>
    <name evidence="1" type="ORF">CO030_02090</name>
</gene>
<dbReference type="InterPro" id="IPR014825">
    <property type="entry name" value="DNA_alkylation"/>
</dbReference>
<dbReference type="InterPro" id="IPR016024">
    <property type="entry name" value="ARM-type_fold"/>
</dbReference>
<evidence type="ECO:0000313" key="1">
    <source>
        <dbReference type="EMBL" id="PJC52587.1"/>
    </source>
</evidence>